<evidence type="ECO:0000313" key="3">
    <source>
        <dbReference type="Proteomes" id="UP001211907"/>
    </source>
</evidence>
<dbReference type="InterPro" id="IPR036047">
    <property type="entry name" value="F-box-like_dom_sf"/>
</dbReference>
<protein>
    <recommendedName>
        <fullName evidence="1">F-box domain-containing protein</fullName>
    </recommendedName>
</protein>
<dbReference type="Proteomes" id="UP001211907">
    <property type="component" value="Unassembled WGS sequence"/>
</dbReference>
<evidence type="ECO:0000259" key="1">
    <source>
        <dbReference type="PROSITE" id="PS50181"/>
    </source>
</evidence>
<gene>
    <name evidence="2" type="ORF">HK100_010075</name>
</gene>
<accession>A0AAD5T5H1</accession>
<organism evidence="2 3">
    <name type="scientific">Physocladia obscura</name>
    <dbReference type="NCBI Taxonomy" id="109957"/>
    <lineage>
        <taxon>Eukaryota</taxon>
        <taxon>Fungi</taxon>
        <taxon>Fungi incertae sedis</taxon>
        <taxon>Chytridiomycota</taxon>
        <taxon>Chytridiomycota incertae sedis</taxon>
        <taxon>Chytridiomycetes</taxon>
        <taxon>Chytridiales</taxon>
        <taxon>Chytriomycetaceae</taxon>
        <taxon>Physocladia</taxon>
    </lineage>
</organism>
<dbReference type="EMBL" id="JADGJH010000540">
    <property type="protein sequence ID" value="KAJ3126834.1"/>
    <property type="molecule type" value="Genomic_DNA"/>
</dbReference>
<reference evidence="2" key="1">
    <citation type="submission" date="2020-05" db="EMBL/GenBank/DDBJ databases">
        <title>Phylogenomic resolution of chytrid fungi.</title>
        <authorList>
            <person name="Stajich J.E."/>
            <person name="Amses K."/>
            <person name="Simmons R."/>
            <person name="Seto K."/>
            <person name="Myers J."/>
            <person name="Bonds A."/>
            <person name="Quandt C.A."/>
            <person name="Barry K."/>
            <person name="Liu P."/>
            <person name="Grigoriev I."/>
            <person name="Longcore J.E."/>
            <person name="James T.Y."/>
        </authorList>
    </citation>
    <scope>NUCLEOTIDE SEQUENCE</scope>
    <source>
        <strain evidence="2">JEL0513</strain>
    </source>
</reference>
<proteinExistence type="predicted"/>
<feature type="domain" description="F-box" evidence="1">
    <location>
        <begin position="8"/>
        <end position="54"/>
    </location>
</feature>
<sequence length="114" mass="13321">MQELQVLTGLQNLLPNEAIIAAFKFLDFKSLCRIGITCKKLKEISSDNLLWKALCETNRVIVVIDMCDDFHGLSKHNSDGQKTELEEKQIDWKLQFAVHRRKVLEKMRKSRAYR</sequence>
<dbReference type="InterPro" id="IPR001810">
    <property type="entry name" value="F-box_dom"/>
</dbReference>
<dbReference type="Gene3D" id="1.20.1280.50">
    <property type="match status" value="1"/>
</dbReference>
<feature type="non-terminal residue" evidence="2">
    <location>
        <position position="114"/>
    </location>
</feature>
<dbReference type="SUPFAM" id="SSF81383">
    <property type="entry name" value="F-box domain"/>
    <property type="match status" value="1"/>
</dbReference>
<keyword evidence="3" id="KW-1185">Reference proteome</keyword>
<dbReference type="PROSITE" id="PS50181">
    <property type="entry name" value="FBOX"/>
    <property type="match status" value="1"/>
</dbReference>
<evidence type="ECO:0000313" key="2">
    <source>
        <dbReference type="EMBL" id="KAJ3126834.1"/>
    </source>
</evidence>
<dbReference type="Pfam" id="PF12937">
    <property type="entry name" value="F-box-like"/>
    <property type="match status" value="1"/>
</dbReference>
<name>A0AAD5T5H1_9FUNG</name>
<dbReference type="AlphaFoldDB" id="A0AAD5T5H1"/>
<comment type="caution">
    <text evidence="2">The sequence shown here is derived from an EMBL/GenBank/DDBJ whole genome shotgun (WGS) entry which is preliminary data.</text>
</comment>